<evidence type="ECO:0000313" key="3">
    <source>
        <dbReference type="EMBL" id="QFQ12351.1"/>
    </source>
</evidence>
<name>A0A5P8E5V8_9BACT</name>
<keyword evidence="2" id="KW-0812">Transmembrane</keyword>
<accession>A0A5P8E5V8</accession>
<sequence>MPNKICPICHSEIPEDSKFCFVCGSNLENGAVAPNQQTQNQQQHHSAPQNVAQMPPQQQPPYMPNNLSGNNGNGKGPNKGMIALIAFAIAALVAIIILLTLLLSRGSDKAEPIAAPSADSTVTKTDTVYQTVVQQPAPEPVYRPTFQEGGTFKFSGSIPGAGGIRMTLTNSGGSVSGTYYYTKVGSPIYLSGSLSGNRLYLSSQYDSWEGTISGRRYSGTMYVYETGRTFRFNTRY</sequence>
<gene>
    <name evidence="3" type="ORF">C7Y71_004595</name>
</gene>
<keyword evidence="2" id="KW-1133">Transmembrane helix</keyword>
<dbReference type="AlphaFoldDB" id="A0A5P8E5V8"/>
<protein>
    <submittedName>
        <fullName evidence="3">Zinc ribbon domain-containing protein</fullName>
    </submittedName>
</protein>
<dbReference type="Proteomes" id="UP000249375">
    <property type="component" value="Chromosome"/>
</dbReference>
<dbReference type="EMBL" id="CP033459">
    <property type="protein sequence ID" value="QFQ12351.1"/>
    <property type="molecule type" value="Genomic_DNA"/>
</dbReference>
<dbReference type="RefSeq" id="WP_111897215.1">
    <property type="nucleotide sequence ID" value="NZ_CP033459.1"/>
</dbReference>
<evidence type="ECO:0000256" key="1">
    <source>
        <dbReference type="SAM" id="MobiDB-lite"/>
    </source>
</evidence>
<evidence type="ECO:0000256" key="2">
    <source>
        <dbReference type="SAM" id="Phobius"/>
    </source>
</evidence>
<feature type="region of interest" description="Disordered" evidence="1">
    <location>
        <begin position="36"/>
        <end position="74"/>
    </location>
</feature>
<feature type="transmembrane region" description="Helical" evidence="2">
    <location>
        <begin position="81"/>
        <end position="103"/>
    </location>
</feature>
<evidence type="ECO:0000313" key="4">
    <source>
        <dbReference type="Proteomes" id="UP000249375"/>
    </source>
</evidence>
<feature type="compositionally biased region" description="Low complexity" evidence="1">
    <location>
        <begin position="36"/>
        <end position="56"/>
    </location>
</feature>
<dbReference type="OrthoDB" id="2677145at2"/>
<keyword evidence="2" id="KW-0472">Membrane</keyword>
<reference evidence="3 4" key="1">
    <citation type="submission" date="2018-11" db="EMBL/GenBank/DDBJ databases">
        <authorList>
            <person name="Na S.W."/>
            <person name="Baik M."/>
        </authorList>
    </citation>
    <scope>NUCLEOTIDE SEQUENCE [LARGE SCALE GENOMIC DNA]</scope>
    <source>
        <strain evidence="3 4">E39</strain>
    </source>
</reference>
<dbReference type="KEGG" id="alq:C7Y71_004595"/>
<proteinExistence type="predicted"/>
<keyword evidence="4" id="KW-1185">Reference proteome</keyword>
<organism evidence="3 4">
    <name type="scientific">Pseudoprevotella muciniphila</name>
    <dbReference type="NCBI Taxonomy" id="2133944"/>
    <lineage>
        <taxon>Bacteria</taxon>
        <taxon>Pseudomonadati</taxon>
        <taxon>Bacteroidota</taxon>
        <taxon>Bacteroidia</taxon>
        <taxon>Bacteroidales</taxon>
        <taxon>Prevotellaceae</taxon>
        <taxon>Pseudoprevotella</taxon>
    </lineage>
</organism>